<name>A0A508WRP2_9HYPH</name>
<keyword evidence="3" id="KW-1185">Reference proteome</keyword>
<reference evidence="1 3" key="2">
    <citation type="journal article" date="2018" name="FEMS Microbiol. Ecol.">
        <title>Co-invading symbiotic mutualists of Medicago polymorpha retain high ancestral diversity and contain diverse accessory genomes.</title>
        <authorList>
            <person name="Porter S.S."/>
            <person name="Faber-Hammond J.J."/>
            <person name="Friesen M.L."/>
        </authorList>
    </citation>
    <scope>NUCLEOTIDE SEQUENCE [LARGE SCALE GENOMIC DNA]</scope>
    <source>
        <strain evidence="1 3">Str16</strain>
    </source>
</reference>
<gene>
    <name evidence="1" type="ORF">BMJ33_32355</name>
    <name evidence="2" type="ORF">EMEDMD4_1310068</name>
</gene>
<protein>
    <submittedName>
        <fullName evidence="2">Uncharacterized protein</fullName>
    </submittedName>
</protein>
<dbReference type="Proteomes" id="UP000507954">
    <property type="component" value="Unassembled WGS sequence"/>
</dbReference>
<organism evidence="2">
    <name type="scientific">Sinorhizobium medicae</name>
    <dbReference type="NCBI Taxonomy" id="110321"/>
    <lineage>
        <taxon>Bacteria</taxon>
        <taxon>Pseudomonadati</taxon>
        <taxon>Pseudomonadota</taxon>
        <taxon>Alphaproteobacteria</taxon>
        <taxon>Hyphomicrobiales</taxon>
        <taxon>Rhizobiaceae</taxon>
        <taxon>Sinorhizobium/Ensifer group</taxon>
        <taxon>Sinorhizobium</taxon>
    </lineage>
</organism>
<dbReference type="AlphaFoldDB" id="A0A508WRP2"/>
<reference evidence="2" key="3">
    <citation type="submission" date="2019-06" db="EMBL/GenBank/DDBJ databases">
        <authorList>
            <person name="Le Quere A."/>
            <person name="Colella S."/>
        </authorList>
    </citation>
    <scope>NUCLEOTIDE SEQUENCE</scope>
    <source>
        <strain evidence="2">EmedicaeMD41</strain>
    </source>
</reference>
<reference evidence="1" key="1">
    <citation type="submission" date="2017-04" db="EMBL/GenBank/DDBJ databases">
        <authorList>
            <person name="Porter S."/>
            <person name="Friesen M.L."/>
            <person name="Faber-Hammond J."/>
        </authorList>
    </citation>
    <scope>NUCLEOTIDE SEQUENCE</scope>
    <source>
        <strain evidence="1">Str16</strain>
    </source>
</reference>
<evidence type="ECO:0000313" key="2">
    <source>
        <dbReference type="EMBL" id="VTZ60074.1"/>
    </source>
</evidence>
<accession>A0A508WRP2</accession>
<evidence type="ECO:0000313" key="3">
    <source>
        <dbReference type="Proteomes" id="UP001190825"/>
    </source>
</evidence>
<dbReference type="EMBL" id="NBUC01000176">
    <property type="protein sequence ID" value="PLT92951.1"/>
    <property type="molecule type" value="Genomic_DNA"/>
</dbReference>
<dbReference type="EMBL" id="CABFNB010000037">
    <property type="protein sequence ID" value="VTZ60074.1"/>
    <property type="molecule type" value="Genomic_DNA"/>
</dbReference>
<sequence length="63" mass="7417">MLVCDGAKTLILRNQGDAELINHGPVKLVALFPSRRRYTLLQYRTNFFTRVVMRLRLRVQLFP</sequence>
<dbReference type="Proteomes" id="UP001190825">
    <property type="component" value="Unassembled WGS sequence"/>
</dbReference>
<proteinExistence type="predicted"/>
<evidence type="ECO:0000313" key="1">
    <source>
        <dbReference type="EMBL" id="PLT92951.1"/>
    </source>
</evidence>